<proteinExistence type="predicted"/>
<sequence>MKVLMTAHTRNSLKKKDRATKNLGELEIGFVLNRGKSGIESPSTQAKTKFWSI</sequence>
<organism evidence="1 2">
    <name type="scientific">Drosophila gunungcola</name>
    <name type="common">fruit fly</name>
    <dbReference type="NCBI Taxonomy" id="103775"/>
    <lineage>
        <taxon>Eukaryota</taxon>
        <taxon>Metazoa</taxon>
        <taxon>Ecdysozoa</taxon>
        <taxon>Arthropoda</taxon>
        <taxon>Hexapoda</taxon>
        <taxon>Insecta</taxon>
        <taxon>Pterygota</taxon>
        <taxon>Neoptera</taxon>
        <taxon>Endopterygota</taxon>
        <taxon>Diptera</taxon>
        <taxon>Brachycera</taxon>
        <taxon>Muscomorpha</taxon>
        <taxon>Ephydroidea</taxon>
        <taxon>Drosophilidae</taxon>
        <taxon>Drosophila</taxon>
        <taxon>Sophophora</taxon>
    </lineage>
</organism>
<accession>A0A9P9YUX7</accession>
<comment type="caution">
    <text evidence="1">The sequence shown here is derived from an EMBL/GenBank/DDBJ whole genome shotgun (WGS) entry which is preliminary data.</text>
</comment>
<reference evidence="1" key="1">
    <citation type="journal article" date="2023" name="Genome Biol. Evol.">
        <title>Long-read-based Genome Assembly of Drosophila gunungcola Reveals Fewer Chemosensory Genes in Flower-breeding Species.</title>
        <authorList>
            <person name="Negi A."/>
            <person name="Liao B.Y."/>
            <person name="Yeh S.D."/>
        </authorList>
    </citation>
    <scope>NUCLEOTIDE SEQUENCE</scope>
    <source>
        <strain evidence="1">Sukarami</strain>
    </source>
</reference>
<gene>
    <name evidence="1" type="ORF">M5D96_004948</name>
</gene>
<evidence type="ECO:0000313" key="2">
    <source>
        <dbReference type="Proteomes" id="UP001059596"/>
    </source>
</evidence>
<keyword evidence="2" id="KW-1185">Reference proteome</keyword>
<dbReference type="AlphaFoldDB" id="A0A9P9YUX7"/>
<protein>
    <submittedName>
        <fullName evidence="1">Uncharacterized protein</fullName>
    </submittedName>
</protein>
<feature type="non-terminal residue" evidence="1">
    <location>
        <position position="1"/>
    </location>
</feature>
<dbReference type="Proteomes" id="UP001059596">
    <property type="component" value="Unassembled WGS sequence"/>
</dbReference>
<evidence type="ECO:0000313" key="1">
    <source>
        <dbReference type="EMBL" id="KAI8043615.1"/>
    </source>
</evidence>
<dbReference type="EMBL" id="JAMKOV010000002">
    <property type="protein sequence ID" value="KAI8043615.1"/>
    <property type="molecule type" value="Genomic_DNA"/>
</dbReference>
<name>A0A9P9YUX7_9MUSC</name>